<dbReference type="InterPro" id="IPR004680">
    <property type="entry name" value="Cit_transptr-like_dom"/>
</dbReference>
<sequence length="461" mass="51059">MNTAIFTRLKWLVTILLPLSIQCIPATESFPAPMREFLVSTIFVILLAAFELLPNMLVGLLLPVAYVITGTVPTQTALGIWSGNFMIFMIVGGMIFANALDESGLLNRIVLWAGTKCRGSLLKLLMALMVAGLLVMLVSFTNGWMVTIVLCYGVVKALKLEHTSEGILIMIVSQIVSTAALNFIYSPVTVGMWGGGVQMVVKDFTMSWWTLTAYNLPFIVIQFIVVYIFYKLYKPSPFLKGGAQYFETEYARLGKLTVKEKKAIVLTILLFAYIIGQPWHKLDMNYGFIIIPMLFFLPGIEVATKKKSLDTVNFGFIVFIASCMSIGGIGAAVGIGPAISKYISPMLTGCPIPVFLFLCIIFGIIMNILMTPSAMQGMFPGPLAALATGLGISYPLLPFMAMFFANDMVFFPYENAYLLVLFGFGVMSMKDFMKYNIIKMVITLILFWVLVLPFWYVTGLI</sequence>
<comment type="caution">
    <text evidence="8">The sequence shown here is derived from an EMBL/GenBank/DDBJ whole genome shotgun (WGS) entry which is preliminary data.</text>
</comment>
<evidence type="ECO:0000256" key="6">
    <source>
        <dbReference type="SAM" id="Phobius"/>
    </source>
</evidence>
<keyword evidence="2" id="KW-0813">Transport</keyword>
<feature type="transmembrane region" description="Helical" evidence="6">
    <location>
        <begin position="286"/>
        <end position="304"/>
    </location>
</feature>
<dbReference type="AlphaFoldDB" id="A0A921DQF7"/>
<feature type="transmembrane region" description="Helical" evidence="6">
    <location>
        <begin position="167"/>
        <end position="188"/>
    </location>
</feature>
<dbReference type="GO" id="GO:0016020">
    <property type="term" value="C:membrane"/>
    <property type="evidence" value="ECO:0007669"/>
    <property type="project" value="UniProtKB-SubCell"/>
</dbReference>
<feature type="transmembrane region" description="Helical" evidence="6">
    <location>
        <begin position="78"/>
        <end position="100"/>
    </location>
</feature>
<keyword evidence="5 6" id="KW-0472">Membrane</keyword>
<evidence type="ECO:0000256" key="1">
    <source>
        <dbReference type="ARBA" id="ARBA00004141"/>
    </source>
</evidence>
<reference evidence="8" key="1">
    <citation type="journal article" date="2021" name="PeerJ">
        <title>Extensive microbial diversity within the chicken gut microbiome revealed by metagenomics and culture.</title>
        <authorList>
            <person name="Gilroy R."/>
            <person name="Ravi A."/>
            <person name="Getino M."/>
            <person name="Pursley I."/>
            <person name="Horton D.L."/>
            <person name="Alikhan N.F."/>
            <person name="Baker D."/>
            <person name="Gharbi K."/>
            <person name="Hall N."/>
            <person name="Watson M."/>
            <person name="Adriaenssens E.M."/>
            <person name="Foster-Nyarko E."/>
            <person name="Jarju S."/>
            <person name="Secka A."/>
            <person name="Antonio M."/>
            <person name="Oren A."/>
            <person name="Chaudhuri R.R."/>
            <person name="La Ragione R."/>
            <person name="Hildebrand F."/>
            <person name="Pallen M.J."/>
        </authorList>
    </citation>
    <scope>NUCLEOTIDE SEQUENCE</scope>
    <source>
        <strain evidence="8">ChiGjej2B2-19336</strain>
    </source>
</reference>
<evidence type="ECO:0000313" key="8">
    <source>
        <dbReference type="EMBL" id="HJD96424.1"/>
    </source>
</evidence>
<dbReference type="EMBL" id="DYZA01000038">
    <property type="protein sequence ID" value="HJD96424.1"/>
    <property type="molecule type" value="Genomic_DNA"/>
</dbReference>
<feature type="transmembrane region" description="Helical" evidence="6">
    <location>
        <begin position="441"/>
        <end position="458"/>
    </location>
</feature>
<proteinExistence type="predicted"/>
<feature type="transmembrane region" description="Helical" evidence="6">
    <location>
        <begin position="263"/>
        <end position="280"/>
    </location>
</feature>
<feature type="transmembrane region" description="Helical" evidence="6">
    <location>
        <begin position="208"/>
        <end position="230"/>
    </location>
</feature>
<evidence type="ECO:0000256" key="4">
    <source>
        <dbReference type="ARBA" id="ARBA00022989"/>
    </source>
</evidence>
<feature type="transmembrane region" description="Helical" evidence="6">
    <location>
        <begin position="316"/>
        <end position="340"/>
    </location>
</feature>
<evidence type="ECO:0000256" key="5">
    <source>
        <dbReference type="ARBA" id="ARBA00023136"/>
    </source>
</evidence>
<gene>
    <name evidence="8" type="ORF">K8W16_02095</name>
</gene>
<dbReference type="Proteomes" id="UP000698963">
    <property type="component" value="Unassembled WGS sequence"/>
</dbReference>
<feature type="transmembrane region" description="Helical" evidence="6">
    <location>
        <begin position="383"/>
        <end position="404"/>
    </location>
</feature>
<comment type="subcellular location">
    <subcellularLocation>
        <location evidence="1">Membrane</location>
        <topology evidence="1">Multi-pass membrane protein</topology>
    </subcellularLocation>
</comment>
<feature type="transmembrane region" description="Helical" evidence="6">
    <location>
        <begin position="39"/>
        <end position="66"/>
    </location>
</feature>
<evidence type="ECO:0000256" key="2">
    <source>
        <dbReference type="ARBA" id="ARBA00022448"/>
    </source>
</evidence>
<keyword evidence="3 6" id="KW-0812">Transmembrane</keyword>
<dbReference type="RefSeq" id="WP_304120730.1">
    <property type="nucleotide sequence ID" value="NZ_DYZA01000038.1"/>
</dbReference>
<reference evidence="8" key="2">
    <citation type="submission" date="2021-09" db="EMBL/GenBank/DDBJ databases">
        <authorList>
            <person name="Gilroy R."/>
        </authorList>
    </citation>
    <scope>NUCLEOTIDE SEQUENCE</scope>
    <source>
        <strain evidence="8">ChiGjej2B2-19336</strain>
    </source>
</reference>
<feature type="transmembrane region" description="Helical" evidence="6">
    <location>
        <begin position="124"/>
        <end position="155"/>
    </location>
</feature>
<dbReference type="GO" id="GO:0055085">
    <property type="term" value="P:transmembrane transport"/>
    <property type="evidence" value="ECO:0007669"/>
    <property type="project" value="InterPro"/>
</dbReference>
<protein>
    <recommendedName>
        <fullName evidence="7">Citrate transporter-like domain-containing protein</fullName>
    </recommendedName>
</protein>
<feature type="transmembrane region" description="Helical" evidence="6">
    <location>
        <begin position="410"/>
        <end position="429"/>
    </location>
</feature>
<name>A0A921DQF7_9BACT</name>
<feature type="transmembrane region" description="Helical" evidence="6">
    <location>
        <begin position="352"/>
        <end position="371"/>
    </location>
</feature>
<keyword evidence="4 6" id="KW-1133">Transmembrane helix</keyword>
<evidence type="ECO:0000259" key="7">
    <source>
        <dbReference type="Pfam" id="PF03600"/>
    </source>
</evidence>
<dbReference type="Pfam" id="PF03600">
    <property type="entry name" value="CitMHS"/>
    <property type="match status" value="1"/>
</dbReference>
<accession>A0A921DQF7</accession>
<feature type="domain" description="Citrate transporter-like" evidence="7">
    <location>
        <begin position="45"/>
        <end position="396"/>
    </location>
</feature>
<organism evidence="8 9">
    <name type="scientific">Mailhella massiliensis</name>
    <dbReference type="NCBI Taxonomy" id="1903261"/>
    <lineage>
        <taxon>Bacteria</taxon>
        <taxon>Pseudomonadati</taxon>
        <taxon>Thermodesulfobacteriota</taxon>
        <taxon>Desulfovibrionia</taxon>
        <taxon>Desulfovibrionales</taxon>
        <taxon>Desulfovibrionaceae</taxon>
        <taxon>Mailhella</taxon>
    </lineage>
</organism>
<evidence type="ECO:0000313" key="9">
    <source>
        <dbReference type="Proteomes" id="UP000698963"/>
    </source>
</evidence>
<evidence type="ECO:0000256" key="3">
    <source>
        <dbReference type="ARBA" id="ARBA00022692"/>
    </source>
</evidence>